<gene>
    <name evidence="2" type="ORF">GCM10022222_30390</name>
</gene>
<keyword evidence="1" id="KW-1133">Transmembrane helix</keyword>
<comment type="caution">
    <text evidence="2">The sequence shown here is derived from an EMBL/GenBank/DDBJ whole genome shotgun (WGS) entry which is preliminary data.</text>
</comment>
<evidence type="ECO:0000313" key="3">
    <source>
        <dbReference type="Proteomes" id="UP001500689"/>
    </source>
</evidence>
<sequence length="79" mass="7971">MSGFDGRGLTVRGRVGGVGGVGAVGIASVGIYRYFTDRAAGPTRCEFAGSAGYEFARLCAAMEGAATSSGLAWWVVSAC</sequence>
<keyword evidence="3" id="KW-1185">Reference proteome</keyword>
<keyword evidence="1" id="KW-0812">Transmembrane</keyword>
<name>A0ABP6W368_9PSEU</name>
<dbReference type="EMBL" id="BAAAZN010000005">
    <property type="protein sequence ID" value="GAA3544641.1"/>
    <property type="molecule type" value="Genomic_DNA"/>
</dbReference>
<evidence type="ECO:0000256" key="1">
    <source>
        <dbReference type="SAM" id="Phobius"/>
    </source>
</evidence>
<dbReference type="Proteomes" id="UP001500689">
    <property type="component" value="Unassembled WGS sequence"/>
</dbReference>
<evidence type="ECO:0000313" key="2">
    <source>
        <dbReference type="EMBL" id="GAA3544641.1"/>
    </source>
</evidence>
<keyword evidence="1" id="KW-0472">Membrane</keyword>
<organism evidence="2 3">
    <name type="scientific">Amycolatopsis ultiminotia</name>
    <dbReference type="NCBI Taxonomy" id="543629"/>
    <lineage>
        <taxon>Bacteria</taxon>
        <taxon>Bacillati</taxon>
        <taxon>Actinomycetota</taxon>
        <taxon>Actinomycetes</taxon>
        <taxon>Pseudonocardiales</taxon>
        <taxon>Pseudonocardiaceae</taxon>
        <taxon>Amycolatopsis</taxon>
    </lineage>
</organism>
<accession>A0ABP6W368</accession>
<reference evidence="3" key="1">
    <citation type="journal article" date="2019" name="Int. J. Syst. Evol. Microbiol.">
        <title>The Global Catalogue of Microorganisms (GCM) 10K type strain sequencing project: providing services to taxonomists for standard genome sequencing and annotation.</title>
        <authorList>
            <consortium name="The Broad Institute Genomics Platform"/>
            <consortium name="The Broad Institute Genome Sequencing Center for Infectious Disease"/>
            <person name="Wu L."/>
            <person name="Ma J."/>
        </authorList>
    </citation>
    <scope>NUCLEOTIDE SEQUENCE [LARGE SCALE GENOMIC DNA]</scope>
    <source>
        <strain evidence="3">JCM 16898</strain>
    </source>
</reference>
<proteinExistence type="predicted"/>
<feature type="transmembrane region" description="Helical" evidence="1">
    <location>
        <begin position="15"/>
        <end position="35"/>
    </location>
</feature>
<protein>
    <submittedName>
        <fullName evidence="2">Uncharacterized protein</fullName>
    </submittedName>
</protein>